<proteinExistence type="inferred from homology"/>
<comment type="similarity">
    <text evidence="2">Belongs to the OB-RGRP/VPS55 family.</text>
</comment>
<feature type="transmembrane region" description="Helical" evidence="6">
    <location>
        <begin position="102"/>
        <end position="124"/>
    </location>
</feature>
<dbReference type="PROSITE" id="PS51257">
    <property type="entry name" value="PROKAR_LIPOPROTEIN"/>
    <property type="match status" value="1"/>
</dbReference>
<evidence type="ECO:0000256" key="1">
    <source>
        <dbReference type="ARBA" id="ARBA00004141"/>
    </source>
</evidence>
<evidence type="ECO:0000256" key="6">
    <source>
        <dbReference type="SAM" id="Phobius"/>
    </source>
</evidence>
<feature type="transmembrane region" description="Helical" evidence="6">
    <location>
        <begin position="71"/>
        <end position="96"/>
    </location>
</feature>
<comment type="caution">
    <text evidence="7">The sequence shown here is derived from an EMBL/GenBank/DDBJ whole genome shotgun (WGS) entry which is preliminary data.</text>
</comment>
<name>A0AAD9FNG8_PAPLA</name>
<protein>
    <submittedName>
        <fullName evidence="7">Vacuolar protein sorting 55</fullName>
    </submittedName>
</protein>
<dbReference type="GO" id="GO:0032511">
    <property type="term" value="P:late endosome to vacuole transport via multivesicular body sorting pathway"/>
    <property type="evidence" value="ECO:0007669"/>
    <property type="project" value="TreeGrafter"/>
</dbReference>
<comment type="subcellular location">
    <subcellularLocation>
        <location evidence="1">Membrane</location>
        <topology evidence="1">Multi-pass membrane protein</topology>
    </subcellularLocation>
</comment>
<dbReference type="EMBL" id="JAODAN010000009">
    <property type="protein sequence ID" value="KAK1922196.1"/>
    <property type="molecule type" value="Genomic_DNA"/>
</dbReference>
<accession>A0AAD9FNG8</accession>
<dbReference type="AlphaFoldDB" id="A0AAD9FNG8"/>
<evidence type="ECO:0000313" key="8">
    <source>
        <dbReference type="Proteomes" id="UP001182556"/>
    </source>
</evidence>
<dbReference type="PANTHER" id="PTHR12050:SF0">
    <property type="entry name" value="RH04491P"/>
    <property type="match status" value="1"/>
</dbReference>
<evidence type="ECO:0000256" key="2">
    <source>
        <dbReference type="ARBA" id="ARBA00005645"/>
    </source>
</evidence>
<keyword evidence="8" id="KW-1185">Reference proteome</keyword>
<dbReference type="Pfam" id="PF04133">
    <property type="entry name" value="Vps55"/>
    <property type="match status" value="1"/>
</dbReference>
<feature type="transmembrane region" description="Helical" evidence="6">
    <location>
        <begin position="7"/>
        <end position="25"/>
    </location>
</feature>
<dbReference type="InterPro" id="IPR007262">
    <property type="entry name" value="Vps55/LEPROT"/>
</dbReference>
<dbReference type="PANTHER" id="PTHR12050">
    <property type="entry name" value="LEPTIN RECEPTOR-RELATED"/>
    <property type="match status" value="1"/>
</dbReference>
<keyword evidence="4 6" id="KW-1133">Transmembrane helix</keyword>
<evidence type="ECO:0000256" key="3">
    <source>
        <dbReference type="ARBA" id="ARBA00022692"/>
    </source>
</evidence>
<gene>
    <name evidence="7" type="ORF">DB88DRAFT_497512</name>
</gene>
<sequence length="130" mass="13806">MAAGLKTVILLSFVLAIGFLLVILSCALWGNWLPILVALTFVLAPLPNSICSRMSRADDLSSEYNSAYVDFGRFLTGMLVTTGLSLPLLLAHAALIQPAACWMSIAGGGLVYGTILIYSGWFGGSSDDEF</sequence>
<dbReference type="GO" id="GO:0034424">
    <property type="term" value="C:Vps55/Vps68 complex"/>
    <property type="evidence" value="ECO:0007669"/>
    <property type="project" value="TreeGrafter"/>
</dbReference>
<evidence type="ECO:0000256" key="4">
    <source>
        <dbReference type="ARBA" id="ARBA00022989"/>
    </source>
</evidence>
<evidence type="ECO:0000313" key="7">
    <source>
        <dbReference type="EMBL" id="KAK1922196.1"/>
    </source>
</evidence>
<dbReference type="Proteomes" id="UP001182556">
    <property type="component" value="Unassembled WGS sequence"/>
</dbReference>
<organism evidence="7 8">
    <name type="scientific">Papiliotrema laurentii</name>
    <name type="common">Cryptococcus laurentii</name>
    <dbReference type="NCBI Taxonomy" id="5418"/>
    <lineage>
        <taxon>Eukaryota</taxon>
        <taxon>Fungi</taxon>
        <taxon>Dikarya</taxon>
        <taxon>Basidiomycota</taxon>
        <taxon>Agaricomycotina</taxon>
        <taxon>Tremellomycetes</taxon>
        <taxon>Tremellales</taxon>
        <taxon>Rhynchogastremaceae</taxon>
        <taxon>Papiliotrema</taxon>
    </lineage>
</organism>
<keyword evidence="5 6" id="KW-0472">Membrane</keyword>
<evidence type="ECO:0000256" key="5">
    <source>
        <dbReference type="ARBA" id="ARBA00023136"/>
    </source>
</evidence>
<reference evidence="7" key="1">
    <citation type="submission" date="2023-02" db="EMBL/GenBank/DDBJ databases">
        <title>Identification and recombinant expression of a fungal hydrolase from Papiliotrema laurentii that hydrolyzes apple cutin and clears colloidal polyester polyurethane.</title>
        <authorList>
            <consortium name="DOE Joint Genome Institute"/>
            <person name="Roman V.A."/>
            <person name="Bojanowski C."/>
            <person name="Crable B.R."/>
            <person name="Wagner D.N."/>
            <person name="Hung C.S."/>
            <person name="Nadeau L.J."/>
            <person name="Schratz L."/>
            <person name="Haridas S."/>
            <person name="Pangilinan J."/>
            <person name="Lipzen A."/>
            <person name="Na H."/>
            <person name="Yan M."/>
            <person name="Ng V."/>
            <person name="Grigoriev I.V."/>
            <person name="Spatafora J.W."/>
            <person name="Barlow D."/>
            <person name="Biffinger J."/>
            <person name="Kelley-Loughnane N."/>
            <person name="Varaljay V.A."/>
            <person name="Crookes-Goodson W.J."/>
        </authorList>
    </citation>
    <scope>NUCLEOTIDE SEQUENCE</scope>
    <source>
        <strain evidence="7">5307AH</strain>
    </source>
</reference>
<keyword evidence="3 6" id="KW-0812">Transmembrane</keyword>